<protein>
    <submittedName>
        <fullName evidence="2">Clampless protein 1</fullName>
    </submittedName>
</protein>
<dbReference type="GeneID" id="91989265"/>
<comment type="caution">
    <text evidence="2">The sequence shown here is derived from an EMBL/GenBank/DDBJ whole genome shotgun (WGS) entry which is preliminary data.</text>
</comment>
<dbReference type="EMBL" id="ATAM02000004">
    <property type="protein sequence ID" value="KAL0250235.1"/>
    <property type="molecule type" value="Genomic_DNA"/>
</dbReference>
<feature type="compositionally biased region" description="Low complexity" evidence="1">
    <location>
        <begin position="299"/>
        <end position="308"/>
    </location>
</feature>
<reference evidence="2 3" key="2">
    <citation type="submission" date="2024-01" db="EMBL/GenBank/DDBJ databases">
        <title>Comparative genomics of Cryptococcus and Kwoniella reveals pathogenesis evolution and contrasting modes of karyotype evolution via chromosome fusion or intercentromeric recombination.</title>
        <authorList>
            <person name="Coelho M.A."/>
            <person name="David-Palma M."/>
            <person name="Shea T."/>
            <person name="Bowers K."/>
            <person name="Mcginley-Smith S."/>
            <person name="Mohammad A.W."/>
            <person name="Gnirke A."/>
            <person name="Yurkov A.M."/>
            <person name="Nowrousian M."/>
            <person name="Sun S."/>
            <person name="Cuomo C.A."/>
            <person name="Heitman J."/>
        </authorList>
    </citation>
    <scope>NUCLEOTIDE SEQUENCE [LARGE SCALE GENOMIC DNA]</scope>
    <source>
        <strain evidence="2 3">IND107</strain>
    </source>
</reference>
<keyword evidence="3" id="KW-1185">Reference proteome</keyword>
<proteinExistence type="predicted"/>
<name>A0ABR3BTG8_9TREE</name>
<reference evidence="3" key="1">
    <citation type="submission" date="2015-01" db="EMBL/GenBank/DDBJ databases">
        <title>The Genome Sequence of Cryptococcus gattii MMRL2647.</title>
        <authorList>
            <consortium name="The Broad Institute Genomics Platform"/>
            <person name="Cuomo C."/>
            <person name="Litvintseva A."/>
            <person name="Chen Y."/>
            <person name="Heitman J."/>
            <person name="Sun S."/>
            <person name="Springer D."/>
            <person name="Dromer F."/>
            <person name="Young S."/>
            <person name="Zeng Q."/>
            <person name="Gargeya S."/>
            <person name="Abouelleil A."/>
            <person name="Alvarado L."/>
            <person name="Chapman S.B."/>
            <person name="Gainer-Dewar J."/>
            <person name="Goldberg J."/>
            <person name="Griggs A."/>
            <person name="Gujja S."/>
            <person name="Hansen M."/>
            <person name="Howarth C."/>
            <person name="Imamovic A."/>
            <person name="Larimer J."/>
            <person name="Murphy C."/>
            <person name="Naylor J."/>
            <person name="Pearson M."/>
            <person name="Priest M."/>
            <person name="Roberts A."/>
            <person name="Saif S."/>
            <person name="Shea T."/>
            <person name="Sykes S."/>
            <person name="Wortman J."/>
            <person name="Nusbaum C."/>
            <person name="Birren B."/>
        </authorList>
    </citation>
    <scope>NUCLEOTIDE SEQUENCE [LARGE SCALE GENOMIC DNA]</scope>
    <source>
        <strain evidence="3">IND107</strain>
    </source>
</reference>
<feature type="region of interest" description="Disordered" evidence="1">
    <location>
        <begin position="86"/>
        <end position="113"/>
    </location>
</feature>
<dbReference type="RefSeq" id="XP_066614422.1">
    <property type="nucleotide sequence ID" value="XM_066756953.1"/>
</dbReference>
<feature type="region of interest" description="Disordered" evidence="1">
    <location>
        <begin position="293"/>
        <end position="319"/>
    </location>
</feature>
<evidence type="ECO:0000313" key="2">
    <source>
        <dbReference type="EMBL" id="KAL0250235.1"/>
    </source>
</evidence>
<gene>
    <name evidence="2" type="ORF">I308_102408</name>
</gene>
<accession>A0ABR3BTG8</accession>
<dbReference type="Proteomes" id="UP000054399">
    <property type="component" value="Unassembled WGS sequence"/>
</dbReference>
<evidence type="ECO:0000313" key="3">
    <source>
        <dbReference type="Proteomes" id="UP000054399"/>
    </source>
</evidence>
<organism evidence="2 3">
    <name type="scientific">Cryptococcus tetragattii IND107</name>
    <dbReference type="NCBI Taxonomy" id="1296105"/>
    <lineage>
        <taxon>Eukaryota</taxon>
        <taxon>Fungi</taxon>
        <taxon>Dikarya</taxon>
        <taxon>Basidiomycota</taxon>
        <taxon>Agaricomycotina</taxon>
        <taxon>Tremellomycetes</taxon>
        <taxon>Tremellales</taxon>
        <taxon>Cryptococcaceae</taxon>
        <taxon>Cryptococcus</taxon>
        <taxon>Cryptococcus gattii species complex</taxon>
    </lineage>
</organism>
<evidence type="ECO:0000256" key="1">
    <source>
        <dbReference type="SAM" id="MobiDB-lite"/>
    </source>
</evidence>
<sequence>MTTYLAPRVFSNKENSAVPSVVLNDIDAISLSLRTSLSGVTLAPKKKSAALGLGHAPKFTYRRHSNKPYNRSTSITRAKKAAVQAKGARPKVIARQSKTKPPPLKLTQGPEGERARLERLRKAVWNPPAPIPGQVKIPLKLPYPRFPPFEHIDNEDLKEIPVQYIFDRLVPFLPAIATINLAYRIYASIPHPDPKLLNKANLAFAIPEIVDGSKPHWAGKARGREPDLALAVVGKTGEGSKGNMVVAVNNLVFATQCAYWPRLMTASIPISAPKRPAPSESPVSASLPDIVETEEGDSDASISSSYSDGDSEVQRVDLPRLPRSVKDDKGFLHLPLVRLPIPSPSTFPIIHRHLHHPSRALIPDLLGLPEHCIIRSQILDAISGLSVQQLMDKLTTLHGVWQNFCSLGFGRPGSWQQLGEAWACVVGVIAGHGLLVAGQEEAEMQRTGRKRTAAEDVAWEWVRRQKAKEQQ</sequence>